<dbReference type="Gene3D" id="3.40.50.410">
    <property type="entry name" value="von Willebrand factor, type A domain"/>
    <property type="match status" value="1"/>
</dbReference>
<dbReference type="AlphaFoldDB" id="A0A915KHJ1"/>
<dbReference type="InterPro" id="IPR050525">
    <property type="entry name" value="ECM_Assembly_Org"/>
</dbReference>
<evidence type="ECO:0000313" key="2">
    <source>
        <dbReference type="Proteomes" id="UP000887565"/>
    </source>
</evidence>
<dbReference type="InterPro" id="IPR036465">
    <property type="entry name" value="vWFA_dom_sf"/>
</dbReference>
<dbReference type="PROSITE" id="PS50234">
    <property type="entry name" value="VWFA"/>
    <property type="match status" value="1"/>
</dbReference>
<accession>A0A915KHJ1</accession>
<sequence length="258" mass="28904">MGSEKGCQSISYKKLDLMFLLDGSGSVGKKNFPKVLDFVKKVVSRLPIGASETAVGVIQYTLVPKNRSDLNGFKPRNEITLNSVKNRDQLVEKIGKIKYIGGATRIIGAISAAYKQFAILIKHDQKWSHTVITHFLSRSKSLLALKNWLSSKTCPARFLVKNIRFCISWYKSHKNENFAFALICQGRELSKPHKNSRFYYTFTASAKTAGVYECQAVSDSGIVIFSRKIYVLKQMEDDSDLDEDIGGTDIFSPSIIGR</sequence>
<dbReference type="SMART" id="SM00327">
    <property type="entry name" value="VWA"/>
    <property type="match status" value="1"/>
</dbReference>
<dbReference type="PRINTS" id="PR00453">
    <property type="entry name" value="VWFADOMAIN"/>
</dbReference>
<dbReference type="PANTHER" id="PTHR24020">
    <property type="entry name" value="COLLAGEN ALPHA"/>
    <property type="match status" value="1"/>
</dbReference>
<protein>
    <submittedName>
        <fullName evidence="3">VWFA domain-containing protein</fullName>
    </submittedName>
</protein>
<dbReference type="PANTHER" id="PTHR24020:SF20">
    <property type="entry name" value="PH DOMAIN-CONTAINING PROTEIN"/>
    <property type="match status" value="1"/>
</dbReference>
<organism evidence="2 3">
    <name type="scientific">Romanomermis culicivorax</name>
    <name type="common">Nematode worm</name>
    <dbReference type="NCBI Taxonomy" id="13658"/>
    <lineage>
        <taxon>Eukaryota</taxon>
        <taxon>Metazoa</taxon>
        <taxon>Ecdysozoa</taxon>
        <taxon>Nematoda</taxon>
        <taxon>Enoplea</taxon>
        <taxon>Dorylaimia</taxon>
        <taxon>Mermithida</taxon>
        <taxon>Mermithoidea</taxon>
        <taxon>Mermithidae</taxon>
        <taxon>Romanomermis</taxon>
    </lineage>
</organism>
<dbReference type="Pfam" id="PF00092">
    <property type="entry name" value="VWA"/>
    <property type="match status" value="1"/>
</dbReference>
<keyword evidence="2" id="KW-1185">Reference proteome</keyword>
<feature type="domain" description="VWFA" evidence="1">
    <location>
        <begin position="16"/>
        <end position="117"/>
    </location>
</feature>
<proteinExistence type="predicted"/>
<dbReference type="SUPFAM" id="SSF53300">
    <property type="entry name" value="vWA-like"/>
    <property type="match status" value="1"/>
</dbReference>
<evidence type="ECO:0000259" key="1">
    <source>
        <dbReference type="PROSITE" id="PS50234"/>
    </source>
</evidence>
<dbReference type="Proteomes" id="UP000887565">
    <property type="component" value="Unplaced"/>
</dbReference>
<dbReference type="InterPro" id="IPR002035">
    <property type="entry name" value="VWF_A"/>
</dbReference>
<reference evidence="3" key="1">
    <citation type="submission" date="2022-11" db="UniProtKB">
        <authorList>
            <consortium name="WormBaseParasite"/>
        </authorList>
    </citation>
    <scope>IDENTIFICATION</scope>
</reference>
<evidence type="ECO:0000313" key="3">
    <source>
        <dbReference type="WBParaSite" id="nRc.2.0.1.t37451-RA"/>
    </source>
</evidence>
<name>A0A915KHJ1_ROMCU</name>
<dbReference type="WBParaSite" id="nRc.2.0.1.t37451-RA">
    <property type="protein sequence ID" value="nRc.2.0.1.t37451-RA"/>
    <property type="gene ID" value="nRc.2.0.1.g37451"/>
</dbReference>